<proteinExistence type="predicted"/>
<keyword evidence="2" id="KW-1185">Reference proteome</keyword>
<organism evidence="1 2">
    <name type="scientific">Calocera viscosa (strain TUFC12733)</name>
    <dbReference type="NCBI Taxonomy" id="1330018"/>
    <lineage>
        <taxon>Eukaryota</taxon>
        <taxon>Fungi</taxon>
        <taxon>Dikarya</taxon>
        <taxon>Basidiomycota</taxon>
        <taxon>Agaricomycotina</taxon>
        <taxon>Dacrymycetes</taxon>
        <taxon>Dacrymycetales</taxon>
        <taxon>Dacrymycetaceae</taxon>
        <taxon>Calocera</taxon>
    </lineage>
</organism>
<reference evidence="1 2" key="1">
    <citation type="journal article" date="2016" name="Mol. Biol. Evol.">
        <title>Comparative Genomics of Early-Diverging Mushroom-Forming Fungi Provides Insights into the Origins of Lignocellulose Decay Capabilities.</title>
        <authorList>
            <person name="Nagy L.G."/>
            <person name="Riley R."/>
            <person name="Tritt A."/>
            <person name="Adam C."/>
            <person name="Daum C."/>
            <person name="Floudas D."/>
            <person name="Sun H."/>
            <person name="Yadav J.S."/>
            <person name="Pangilinan J."/>
            <person name="Larsson K.H."/>
            <person name="Matsuura K."/>
            <person name="Barry K."/>
            <person name="Labutti K."/>
            <person name="Kuo R."/>
            <person name="Ohm R.A."/>
            <person name="Bhattacharya S.S."/>
            <person name="Shirouzu T."/>
            <person name="Yoshinaga Y."/>
            <person name="Martin F.M."/>
            <person name="Grigoriev I.V."/>
            <person name="Hibbett D.S."/>
        </authorList>
    </citation>
    <scope>NUCLEOTIDE SEQUENCE [LARGE SCALE GENOMIC DNA]</scope>
    <source>
        <strain evidence="1 2">TUFC12733</strain>
    </source>
</reference>
<gene>
    <name evidence="1" type="ORF">CALVIDRAFT_552946</name>
</gene>
<evidence type="ECO:0000313" key="2">
    <source>
        <dbReference type="Proteomes" id="UP000076738"/>
    </source>
</evidence>
<dbReference type="OrthoDB" id="184880at2759"/>
<dbReference type="Proteomes" id="UP000076738">
    <property type="component" value="Unassembled WGS sequence"/>
</dbReference>
<dbReference type="SUPFAM" id="SSF53335">
    <property type="entry name" value="S-adenosyl-L-methionine-dependent methyltransferases"/>
    <property type="match status" value="1"/>
</dbReference>
<evidence type="ECO:0008006" key="3">
    <source>
        <dbReference type="Google" id="ProtNLM"/>
    </source>
</evidence>
<dbReference type="EMBL" id="KV417270">
    <property type="protein sequence ID" value="KZP00119.1"/>
    <property type="molecule type" value="Genomic_DNA"/>
</dbReference>
<name>A0A167QPD4_CALVF</name>
<dbReference type="STRING" id="1330018.A0A167QPD4"/>
<dbReference type="Gene3D" id="3.40.50.150">
    <property type="entry name" value="Vaccinia Virus protein VP39"/>
    <property type="match status" value="1"/>
</dbReference>
<dbReference type="InterPro" id="IPR029063">
    <property type="entry name" value="SAM-dependent_MTases_sf"/>
</dbReference>
<accession>A0A167QPD4</accession>
<protein>
    <recommendedName>
        <fullName evidence="3">S-adenosyl-L-methionine-dependent methyltransferase</fullName>
    </recommendedName>
</protein>
<evidence type="ECO:0000313" key="1">
    <source>
        <dbReference type="EMBL" id="KZP00119.1"/>
    </source>
</evidence>
<dbReference type="AlphaFoldDB" id="A0A167QPD4"/>
<sequence length="268" mass="29985">MENERYYASQTYLLPADEVEQTRLQLQHEMLKEKLSGQLLPAGFIVKDGVWAVDVSNGLPKTASIVGTDICDRLFTAATPKVTFEVQSTLTLPAAWSSTFALAHQRLLILAFSSSAWQQAISELYRVLQPGGWVQIEEKDVLRVTWSDQGPVPPLTAKFLNVLCSVCREREVGPESLLLLPEFMKAAGFEDLKVSSVRIYTGGEEGKEVRKAWIGAWRAMQGPMLKGGGAGLAKTPLEYSGLMDCLEEEWVREPFEWKFITWTARKPM</sequence>